<evidence type="ECO:0000313" key="19">
    <source>
        <dbReference type="Proteomes" id="UP000270296"/>
    </source>
</evidence>
<dbReference type="GO" id="GO:0031464">
    <property type="term" value="C:Cul4A-RING E3 ubiquitin ligase complex"/>
    <property type="evidence" value="ECO:0007669"/>
    <property type="project" value="TreeGrafter"/>
</dbReference>
<evidence type="ECO:0000256" key="9">
    <source>
        <dbReference type="ARBA" id="ARBA00022833"/>
    </source>
</evidence>
<comment type="subunit">
    <text evidence="14">Likely a component of a DCX (DDB1-CUL4-X-box) protein ligase complex. May interact with pic/DDB1.</text>
</comment>
<evidence type="ECO:0000256" key="5">
    <source>
        <dbReference type="ARBA" id="ARBA00014394"/>
    </source>
</evidence>
<evidence type="ECO:0000259" key="16">
    <source>
        <dbReference type="PROSITE" id="PS51787"/>
    </source>
</evidence>
<dbReference type="Gene3D" id="2.30.130.40">
    <property type="entry name" value="LON domain-like"/>
    <property type="match status" value="1"/>
</dbReference>
<evidence type="ECO:0000256" key="6">
    <source>
        <dbReference type="ARBA" id="ARBA00022490"/>
    </source>
</evidence>
<evidence type="ECO:0000256" key="7">
    <source>
        <dbReference type="ARBA" id="ARBA00022723"/>
    </source>
</evidence>
<feature type="domain" description="Lon N-terminal" evidence="16">
    <location>
        <begin position="109"/>
        <end position="391"/>
    </location>
</feature>
<evidence type="ECO:0000256" key="2">
    <source>
        <dbReference type="ARBA" id="ARBA00004496"/>
    </source>
</evidence>
<keyword evidence="8" id="KW-0833">Ubl conjugation pathway</keyword>
<dbReference type="PANTHER" id="PTHR14255:SF4">
    <property type="entry name" value="PROTEIN CEREBLON"/>
    <property type="match status" value="1"/>
</dbReference>
<comment type="pathway">
    <text evidence="3">Protein modification; protein ubiquitination.</text>
</comment>
<evidence type="ECO:0000313" key="18">
    <source>
        <dbReference type="EMBL" id="VDO93157.1"/>
    </source>
</evidence>
<organism evidence="20">
    <name type="scientific">Soboliphyme baturini</name>
    <dbReference type="NCBI Taxonomy" id="241478"/>
    <lineage>
        <taxon>Eukaryota</taxon>
        <taxon>Metazoa</taxon>
        <taxon>Ecdysozoa</taxon>
        <taxon>Nematoda</taxon>
        <taxon>Enoplea</taxon>
        <taxon>Dorylaimia</taxon>
        <taxon>Dioctophymatida</taxon>
        <taxon>Dioctophymatoidea</taxon>
        <taxon>Soboliphymatidae</taxon>
        <taxon>Soboliphyme</taxon>
    </lineage>
</organism>
<dbReference type="PROSITE" id="PS51788">
    <property type="entry name" value="CULT"/>
    <property type="match status" value="1"/>
</dbReference>
<dbReference type="GO" id="GO:0046872">
    <property type="term" value="F:metal ion binding"/>
    <property type="evidence" value="ECO:0007669"/>
    <property type="project" value="UniProtKB-KW"/>
</dbReference>
<evidence type="ECO:0000256" key="10">
    <source>
        <dbReference type="ARBA" id="ARBA00022843"/>
    </source>
</evidence>
<keyword evidence="11" id="KW-0539">Nucleus</keyword>
<feature type="domain" description="CULT" evidence="17">
    <location>
        <begin position="390"/>
        <end position="497"/>
    </location>
</feature>
<evidence type="ECO:0000256" key="13">
    <source>
        <dbReference type="ARBA" id="ARBA00046075"/>
    </source>
</evidence>
<dbReference type="Gene3D" id="2.170.150.20">
    <property type="entry name" value="Peptide methionine sulfoxide reductase"/>
    <property type="match status" value="1"/>
</dbReference>
<dbReference type="SMART" id="SM00464">
    <property type="entry name" value="LON"/>
    <property type="match status" value="1"/>
</dbReference>
<evidence type="ECO:0000256" key="3">
    <source>
        <dbReference type="ARBA" id="ARBA00004906"/>
    </source>
</evidence>
<comment type="function">
    <text evidence="13">Substrate recognition component of a DCX (DDB1-CUL4-X-box) E3 protein ligase complex that mediates the ubiquitination and subsequent proteasomal degradation of target proteins. Has an essential role in mediating growth by negatively regulating insulin signaling. It also has a role in maintaining presynaptic function in the neuromuscular junction synapses of third-instar larvae.</text>
</comment>
<dbReference type="PANTHER" id="PTHR14255">
    <property type="entry name" value="CEREBLON"/>
    <property type="match status" value="1"/>
</dbReference>
<dbReference type="OrthoDB" id="267517at2759"/>
<evidence type="ECO:0000259" key="17">
    <source>
        <dbReference type="PROSITE" id="PS51788"/>
    </source>
</evidence>
<dbReference type="InterPro" id="IPR034750">
    <property type="entry name" value="CULT"/>
</dbReference>
<evidence type="ECO:0000256" key="11">
    <source>
        <dbReference type="ARBA" id="ARBA00023242"/>
    </source>
</evidence>
<dbReference type="WBParaSite" id="SBAD_0000111801-mRNA-1">
    <property type="protein sequence ID" value="SBAD_0000111801-mRNA-1"/>
    <property type="gene ID" value="SBAD_0000111801"/>
</dbReference>
<dbReference type="FunFam" id="2.170.150.20:FF:000005">
    <property type="entry name" value="Blast:Protein cereblon homolog"/>
    <property type="match status" value="1"/>
</dbReference>
<dbReference type="UniPathway" id="UPA00143"/>
<keyword evidence="10" id="KW-0832">Ubl conjugation</keyword>
<comment type="similarity">
    <text evidence="4">Belongs to the CRBN family.</text>
</comment>
<dbReference type="Pfam" id="PF03226">
    <property type="entry name" value="Yippee-Mis18"/>
    <property type="match status" value="1"/>
</dbReference>
<evidence type="ECO:0000256" key="14">
    <source>
        <dbReference type="ARBA" id="ARBA00046796"/>
    </source>
</evidence>
<dbReference type="InterPro" id="IPR015947">
    <property type="entry name" value="PUA-like_sf"/>
</dbReference>
<dbReference type="GO" id="GO:0016567">
    <property type="term" value="P:protein ubiquitination"/>
    <property type="evidence" value="ECO:0007669"/>
    <property type="project" value="UniProtKB-UniPathway"/>
</dbReference>
<keyword evidence="9" id="KW-0862">Zinc</keyword>
<dbReference type="GO" id="GO:0005634">
    <property type="term" value="C:nucleus"/>
    <property type="evidence" value="ECO:0007669"/>
    <property type="project" value="UniProtKB-SubCell"/>
</dbReference>
<dbReference type="InterPro" id="IPR046336">
    <property type="entry name" value="Lon_prtase_N_sf"/>
</dbReference>
<dbReference type="Gene3D" id="1.20.58.1480">
    <property type="match status" value="1"/>
</dbReference>
<proteinExistence type="inferred from homology"/>
<evidence type="ECO:0000256" key="1">
    <source>
        <dbReference type="ARBA" id="ARBA00004123"/>
    </source>
</evidence>
<dbReference type="EMBL" id="UZAM01006705">
    <property type="protein sequence ID" value="VDO93157.1"/>
    <property type="molecule type" value="Genomic_DNA"/>
</dbReference>
<dbReference type="AlphaFoldDB" id="A0A183IBU2"/>
<evidence type="ECO:0000256" key="4">
    <source>
        <dbReference type="ARBA" id="ARBA00005293"/>
    </source>
</evidence>
<gene>
    <name evidence="18" type="ORF">SBAD_LOCUS1086</name>
</gene>
<name>A0A183IBU2_9BILA</name>
<dbReference type="PROSITE" id="PS51787">
    <property type="entry name" value="LON_N"/>
    <property type="match status" value="1"/>
</dbReference>
<keyword evidence="7" id="KW-0479">Metal-binding</keyword>
<dbReference type="InterPro" id="IPR004910">
    <property type="entry name" value="Yippee/Mis18/Cereblon"/>
</dbReference>
<dbReference type="Proteomes" id="UP000270296">
    <property type="component" value="Unassembled WGS sequence"/>
</dbReference>
<dbReference type="SUPFAM" id="SSF88697">
    <property type="entry name" value="PUA domain-like"/>
    <property type="match status" value="1"/>
</dbReference>
<keyword evidence="19" id="KW-1185">Reference proteome</keyword>
<feature type="region of interest" description="Disordered" evidence="15">
    <location>
        <begin position="1"/>
        <end position="20"/>
    </location>
</feature>
<reference evidence="20" key="1">
    <citation type="submission" date="2016-06" db="UniProtKB">
        <authorList>
            <consortium name="WormBaseParasite"/>
        </authorList>
    </citation>
    <scope>IDENTIFICATION</scope>
</reference>
<dbReference type="InterPro" id="IPR003111">
    <property type="entry name" value="Lon_prtase_N"/>
</dbReference>
<comment type="subcellular location">
    <subcellularLocation>
        <location evidence="2">Cytoplasm</location>
    </subcellularLocation>
    <subcellularLocation>
        <location evidence="1">Nucleus</location>
    </subcellularLocation>
</comment>
<dbReference type="CDD" id="cd15777">
    <property type="entry name" value="CRBN_C_like"/>
    <property type="match status" value="1"/>
</dbReference>
<evidence type="ECO:0000256" key="8">
    <source>
        <dbReference type="ARBA" id="ARBA00022786"/>
    </source>
</evidence>
<dbReference type="GO" id="GO:0005737">
    <property type="term" value="C:cytoplasm"/>
    <property type="evidence" value="ECO:0007669"/>
    <property type="project" value="UniProtKB-SubCell"/>
</dbReference>
<keyword evidence="6" id="KW-0963">Cytoplasm</keyword>
<sequence>MAEDANEDQRENAPSPGFTQSFVSFYRPSDSDFLNDQELNTGAVVVSLENGVVMGNEESYEELNADDDVPPEITFDRNLPASHAYLGNDLEDVGGGQALYEPDSVLSNVPLYPLTGFILMPHQNLPLQSIHIRMVSVLRSIIARSQTFGVVDKAHVHWIGELPRFLSSLVQGIFSSSVAPPFCHVCVDFTWEALYDESGISQHLADIGTLAQVLAYRDDNDERVPGVKLRAVGRQRFRIISTRRQLDGLLCADVRILPEETLTDLVSAARLPSMARFRVKNEIAESKRSPPSSSVVSLMRHHKYFACFLTSWPMFICKHYDVDDIVKEIAQELKQWYRSSMAVNFPTNPMVFSYWVASNLPLSDVLKLQLLKMNCTLQRLRCELAVLKKYTVLCCRECGQQIGKKSSIFSMSVEGAMGAYVNMHGYVHETLTLRHVTGTSLSSGQSTEMSWFPGYAWKIMQCSHCSSHIGWKFTAVDSYLKPTEFYGVTRMSVLPMVDSEGVNREVEAEF</sequence>
<protein>
    <recommendedName>
        <fullName evidence="5">Protein cereblon</fullName>
    </recommendedName>
    <alternativeName>
        <fullName evidence="12">Protein ohgata</fullName>
    </alternativeName>
</protein>
<evidence type="ECO:0000256" key="15">
    <source>
        <dbReference type="SAM" id="MobiDB-lite"/>
    </source>
</evidence>
<dbReference type="Pfam" id="PF02190">
    <property type="entry name" value="LON_substr_bdg"/>
    <property type="match status" value="1"/>
</dbReference>
<accession>A0A183IBU2</accession>
<evidence type="ECO:0000313" key="20">
    <source>
        <dbReference type="WBParaSite" id="SBAD_0000111801-mRNA-1"/>
    </source>
</evidence>
<reference evidence="18 19" key="2">
    <citation type="submission" date="2018-11" db="EMBL/GenBank/DDBJ databases">
        <authorList>
            <consortium name="Pathogen Informatics"/>
        </authorList>
    </citation>
    <scope>NUCLEOTIDE SEQUENCE [LARGE SCALE GENOMIC DNA]</scope>
</reference>
<evidence type="ECO:0000256" key="12">
    <source>
        <dbReference type="ARBA" id="ARBA00030079"/>
    </source>
</evidence>